<feature type="domain" description="5'-Nucleotidase C-terminal" evidence="3">
    <location>
        <begin position="331"/>
        <end position="490"/>
    </location>
</feature>
<dbReference type="Gene3D" id="3.60.21.10">
    <property type="match status" value="1"/>
</dbReference>
<proteinExistence type="inferred from homology"/>
<dbReference type="GO" id="GO:0009166">
    <property type="term" value="P:nucleotide catabolic process"/>
    <property type="evidence" value="ECO:0007669"/>
    <property type="project" value="InterPro"/>
</dbReference>
<dbReference type="InterPro" id="IPR036907">
    <property type="entry name" value="5'-Nucleotdase_C_sf"/>
</dbReference>
<accession>A0A8E0QVC6</accession>
<dbReference type="PANTHER" id="PTHR11575:SF41">
    <property type="entry name" value="PUTATIVE (AFU_ORTHOLOGUE AFUA_1G01160)-RELATED"/>
    <property type="match status" value="1"/>
</dbReference>
<dbReference type="PANTHER" id="PTHR11575">
    <property type="entry name" value="5'-NUCLEOTIDASE-RELATED"/>
    <property type="match status" value="1"/>
</dbReference>
<evidence type="ECO:0000256" key="1">
    <source>
        <dbReference type="ARBA" id="ARBA00006654"/>
    </source>
</evidence>
<dbReference type="GO" id="GO:0000166">
    <property type="term" value="F:nucleotide binding"/>
    <property type="evidence" value="ECO:0007669"/>
    <property type="project" value="UniProtKB-KW"/>
</dbReference>
<dbReference type="GO" id="GO:0016787">
    <property type="term" value="F:hydrolase activity"/>
    <property type="evidence" value="ECO:0007669"/>
    <property type="project" value="UniProtKB-KW"/>
</dbReference>
<dbReference type="GeneID" id="66993607"/>
<evidence type="ECO:0000256" key="2">
    <source>
        <dbReference type="RuleBase" id="RU362119"/>
    </source>
</evidence>
<dbReference type="Proteomes" id="UP000036893">
    <property type="component" value="Unassembled WGS sequence"/>
</dbReference>
<reference evidence="4" key="1">
    <citation type="journal article" date="2015" name="Genome Announc.">
        <title>Draft Genome Sequence of the Pathogenic Filamentous Fungus Aspergillus udagawae Strain IFM 46973T.</title>
        <authorList>
            <person name="Kusuya Y."/>
            <person name="Takahashi-Nakaguchi A."/>
            <person name="Takahashi H."/>
            <person name="Yaguchi T."/>
        </authorList>
    </citation>
    <scope>NUCLEOTIDE SEQUENCE</scope>
    <source>
        <strain evidence="4">IFM 46973</strain>
    </source>
</reference>
<comment type="similarity">
    <text evidence="1 2">Belongs to the 5'-nucleotidase family.</text>
</comment>
<comment type="caution">
    <text evidence="4">The sequence shown here is derived from an EMBL/GenBank/DDBJ whole genome shotgun (WGS) entry which is preliminary data.</text>
</comment>
<reference evidence="4" key="2">
    <citation type="submission" date="2021-01" db="EMBL/GenBank/DDBJ databases">
        <title>Pan-genome distribution and transcriptional activeness of fungal secondary metabolism genes in Aspergillus section Fumigati.</title>
        <authorList>
            <person name="Takahashi H."/>
            <person name="Umemura M."/>
            <person name="Ninomiya A."/>
            <person name="Kusuya Y."/>
            <person name="Urayama S."/>
            <person name="Shimizu M."/>
            <person name="Watanabe A."/>
            <person name="Kamei K."/>
            <person name="Yaguchi T."/>
            <person name="Hagiwara D."/>
        </authorList>
    </citation>
    <scope>NUCLEOTIDE SEQUENCE</scope>
    <source>
        <strain evidence="4">IFM 46973</strain>
    </source>
</reference>
<dbReference type="SUPFAM" id="SSF56300">
    <property type="entry name" value="Metallo-dependent phosphatases"/>
    <property type="match status" value="1"/>
</dbReference>
<dbReference type="AlphaFoldDB" id="A0A8E0QVC6"/>
<dbReference type="SUPFAM" id="SSF55816">
    <property type="entry name" value="5'-nucleotidase (syn. UDP-sugar hydrolase), C-terminal domain"/>
    <property type="match status" value="1"/>
</dbReference>
<dbReference type="Gene3D" id="3.90.780.10">
    <property type="entry name" value="5'-Nucleotidase, C-terminal domain"/>
    <property type="match status" value="1"/>
</dbReference>
<dbReference type="PRINTS" id="PR01607">
    <property type="entry name" value="APYRASEFAMLY"/>
</dbReference>
<keyword evidence="2" id="KW-0547">Nucleotide-binding</keyword>
<protein>
    <recommendedName>
        <fullName evidence="3">5'-Nucleotidase C-terminal domain-containing protein</fullName>
    </recommendedName>
</protein>
<name>A0A8E0QVC6_9EURO</name>
<dbReference type="InterPro" id="IPR029052">
    <property type="entry name" value="Metallo-depent_PP-like"/>
</dbReference>
<dbReference type="RefSeq" id="XP_043146972.1">
    <property type="nucleotide sequence ID" value="XM_043291037.1"/>
</dbReference>
<dbReference type="InterPro" id="IPR008334">
    <property type="entry name" value="5'-Nucleotdase_C"/>
</dbReference>
<sequence>MQSEEVQFVHFNDVYHIPPASLLAGFLQLQRNFAASNPRAQTLTLFSGDAFSPSLEATVLKGEQICPVLDLTCAALLLLMGVPDFDFGDARLIELSSRVKFPWLLSNVFHRQLGVTKKFLGSAQEYIVRQLENGLRVGFMGLAGTDWPSNCEDLPPCVIESPVEVARRLARHLRLSEKCDLVIALTHMRVPEDMLVANATASGHSRVDLLLGGHDHDVLRRFAGDTDFKAENLEQGRKVSDVEVNGMVPDAEGDIRLVKSGTDWRALSLIRLIIRRDENGAVIGSTVKLRQYTDIQAAIAVPQPPLNITETLDAIHERVGSLAQKPLLHLAVPLDGRNLTIRREETNLGNMLADAVRALYETDVGFFNSGAVRSDQILKATVPDCEPLRVRDIINICPYGNALLAKKLPGEIIRLSLENSVSDKHTDGRFLQISGLRIVASWHRPEGSRIIDVQLERPDGNLEPLDLRRTYTVAMPSFIAQGHDGFTWFPQLETVVKEEAAMTDTDLLLSIFGHGEESYRGDSESSSHALGIERARSLTVVGRNLSDSLPVVKPAVEGRIRFVDA</sequence>
<keyword evidence="2" id="KW-0378">Hydrolase</keyword>
<evidence type="ECO:0000259" key="3">
    <source>
        <dbReference type="Pfam" id="PF02872"/>
    </source>
</evidence>
<gene>
    <name evidence="4" type="ORF">Aud_006130</name>
</gene>
<evidence type="ECO:0000313" key="4">
    <source>
        <dbReference type="EMBL" id="GIC89706.1"/>
    </source>
</evidence>
<dbReference type="InterPro" id="IPR006179">
    <property type="entry name" value="5_nucleotidase/apyrase"/>
</dbReference>
<dbReference type="EMBL" id="BBXM02000004">
    <property type="protein sequence ID" value="GIC89706.1"/>
    <property type="molecule type" value="Genomic_DNA"/>
</dbReference>
<organism evidence="4 5">
    <name type="scientific">Aspergillus udagawae</name>
    <dbReference type="NCBI Taxonomy" id="91492"/>
    <lineage>
        <taxon>Eukaryota</taxon>
        <taxon>Fungi</taxon>
        <taxon>Dikarya</taxon>
        <taxon>Ascomycota</taxon>
        <taxon>Pezizomycotina</taxon>
        <taxon>Eurotiomycetes</taxon>
        <taxon>Eurotiomycetidae</taxon>
        <taxon>Eurotiales</taxon>
        <taxon>Aspergillaceae</taxon>
        <taxon>Aspergillus</taxon>
        <taxon>Aspergillus subgen. Fumigati</taxon>
    </lineage>
</organism>
<dbReference type="Pfam" id="PF02872">
    <property type="entry name" value="5_nucleotid_C"/>
    <property type="match status" value="1"/>
</dbReference>
<evidence type="ECO:0000313" key="5">
    <source>
        <dbReference type="Proteomes" id="UP000036893"/>
    </source>
</evidence>